<sequence length="242" mass="25925">VISQPIRFSIALLATTITVLGMLGPTRAVAADSACTADVVFLMDNTGSMGSMISSTRSNATTILNAISGGDARFEGIDVQYGLATYWGDPLEYAGSSSSSYHCPTSTEYSGRTNYFTVPTTGEYWVDLIDTYGDGWHGNQLYIFNGSWSGSYPSGYGYRKGDSFLTGRYLSGGKVNLSAGSTGHTGYIYPYSPWGNETRWRICPVSGTETTPPPTGYPTVAKNAFKVNQKITDSTSAIKNGM</sequence>
<gene>
    <name evidence="1" type="ORF">METZ01_LOCUS343957</name>
</gene>
<dbReference type="EMBL" id="UINC01118162">
    <property type="protein sequence ID" value="SVC91103.1"/>
    <property type="molecule type" value="Genomic_DNA"/>
</dbReference>
<dbReference type="InterPro" id="IPR036465">
    <property type="entry name" value="vWFA_dom_sf"/>
</dbReference>
<evidence type="ECO:0000313" key="1">
    <source>
        <dbReference type="EMBL" id="SVC91103.1"/>
    </source>
</evidence>
<feature type="non-terminal residue" evidence="1">
    <location>
        <position position="1"/>
    </location>
</feature>
<organism evidence="1">
    <name type="scientific">marine metagenome</name>
    <dbReference type="NCBI Taxonomy" id="408172"/>
    <lineage>
        <taxon>unclassified sequences</taxon>
        <taxon>metagenomes</taxon>
        <taxon>ecological metagenomes</taxon>
    </lineage>
</organism>
<evidence type="ECO:0008006" key="2">
    <source>
        <dbReference type="Google" id="ProtNLM"/>
    </source>
</evidence>
<dbReference type="Gene3D" id="3.40.50.410">
    <property type="entry name" value="von Willebrand factor, type A domain"/>
    <property type="match status" value="1"/>
</dbReference>
<protein>
    <recommendedName>
        <fullName evidence="2">VWFA domain-containing protein</fullName>
    </recommendedName>
</protein>
<dbReference type="SUPFAM" id="SSF53300">
    <property type="entry name" value="vWA-like"/>
    <property type="match status" value="1"/>
</dbReference>
<reference evidence="1" key="1">
    <citation type="submission" date="2018-05" db="EMBL/GenBank/DDBJ databases">
        <authorList>
            <person name="Lanie J.A."/>
            <person name="Ng W.-L."/>
            <person name="Kazmierczak K.M."/>
            <person name="Andrzejewski T.M."/>
            <person name="Davidsen T.M."/>
            <person name="Wayne K.J."/>
            <person name="Tettelin H."/>
            <person name="Glass J.I."/>
            <person name="Rusch D."/>
            <person name="Podicherti R."/>
            <person name="Tsui H.-C.T."/>
            <person name="Winkler M.E."/>
        </authorList>
    </citation>
    <scope>NUCLEOTIDE SEQUENCE</scope>
</reference>
<accession>A0A382R050</accession>
<name>A0A382R050_9ZZZZ</name>
<dbReference type="AlphaFoldDB" id="A0A382R050"/>
<feature type="non-terminal residue" evidence="1">
    <location>
        <position position="242"/>
    </location>
</feature>
<proteinExistence type="predicted"/>